<gene>
    <name evidence="1" type="ORF">ASPBRDRAFT_341357</name>
</gene>
<dbReference type="Proteomes" id="UP000184499">
    <property type="component" value="Unassembled WGS sequence"/>
</dbReference>
<dbReference type="OrthoDB" id="4192850at2759"/>
<organism evidence="1 2">
    <name type="scientific">Aspergillus brasiliensis (strain CBS 101740 / IMI 381727 / IBT 21946)</name>
    <dbReference type="NCBI Taxonomy" id="767769"/>
    <lineage>
        <taxon>Eukaryota</taxon>
        <taxon>Fungi</taxon>
        <taxon>Dikarya</taxon>
        <taxon>Ascomycota</taxon>
        <taxon>Pezizomycotina</taxon>
        <taxon>Eurotiomycetes</taxon>
        <taxon>Eurotiomycetidae</taxon>
        <taxon>Eurotiales</taxon>
        <taxon>Aspergillaceae</taxon>
        <taxon>Aspergillus</taxon>
        <taxon>Aspergillus subgen. Circumdati</taxon>
    </lineage>
</organism>
<dbReference type="RefSeq" id="XP_067474654.1">
    <property type="nucleotide sequence ID" value="XM_067623196.1"/>
</dbReference>
<dbReference type="VEuPathDB" id="FungiDB:ASPBRDRAFT_341357"/>
<accession>A0A1L9U6U8</accession>
<dbReference type="GeneID" id="93575684"/>
<dbReference type="EMBL" id="KV878694">
    <property type="protein sequence ID" value="OJJ67405.1"/>
    <property type="molecule type" value="Genomic_DNA"/>
</dbReference>
<reference evidence="2" key="1">
    <citation type="journal article" date="2017" name="Genome Biol.">
        <title>Comparative genomics reveals high biological diversity and specific adaptations in the industrially and medically important fungal genus Aspergillus.</title>
        <authorList>
            <person name="de Vries R.P."/>
            <person name="Riley R."/>
            <person name="Wiebenga A."/>
            <person name="Aguilar-Osorio G."/>
            <person name="Amillis S."/>
            <person name="Uchima C.A."/>
            <person name="Anderluh G."/>
            <person name="Asadollahi M."/>
            <person name="Askin M."/>
            <person name="Barry K."/>
            <person name="Battaglia E."/>
            <person name="Bayram O."/>
            <person name="Benocci T."/>
            <person name="Braus-Stromeyer S.A."/>
            <person name="Caldana C."/>
            <person name="Canovas D."/>
            <person name="Cerqueira G.C."/>
            <person name="Chen F."/>
            <person name="Chen W."/>
            <person name="Choi C."/>
            <person name="Clum A."/>
            <person name="Dos Santos R.A."/>
            <person name="Damasio A.R."/>
            <person name="Diallinas G."/>
            <person name="Emri T."/>
            <person name="Fekete E."/>
            <person name="Flipphi M."/>
            <person name="Freyberg S."/>
            <person name="Gallo A."/>
            <person name="Gournas C."/>
            <person name="Habgood R."/>
            <person name="Hainaut M."/>
            <person name="Harispe M.L."/>
            <person name="Henrissat B."/>
            <person name="Hilden K.S."/>
            <person name="Hope R."/>
            <person name="Hossain A."/>
            <person name="Karabika E."/>
            <person name="Karaffa L."/>
            <person name="Karanyi Z."/>
            <person name="Krasevec N."/>
            <person name="Kuo A."/>
            <person name="Kusch H."/>
            <person name="LaButti K."/>
            <person name="Lagendijk E.L."/>
            <person name="Lapidus A."/>
            <person name="Levasseur A."/>
            <person name="Lindquist E."/>
            <person name="Lipzen A."/>
            <person name="Logrieco A.F."/>
            <person name="MacCabe A."/>
            <person name="Maekelae M.R."/>
            <person name="Malavazi I."/>
            <person name="Melin P."/>
            <person name="Meyer V."/>
            <person name="Mielnichuk N."/>
            <person name="Miskei M."/>
            <person name="Molnar A.P."/>
            <person name="Mule G."/>
            <person name="Ngan C.Y."/>
            <person name="Orejas M."/>
            <person name="Orosz E."/>
            <person name="Ouedraogo J.P."/>
            <person name="Overkamp K.M."/>
            <person name="Park H.-S."/>
            <person name="Perrone G."/>
            <person name="Piumi F."/>
            <person name="Punt P.J."/>
            <person name="Ram A.F."/>
            <person name="Ramon A."/>
            <person name="Rauscher S."/>
            <person name="Record E."/>
            <person name="Riano-Pachon D.M."/>
            <person name="Robert V."/>
            <person name="Roehrig J."/>
            <person name="Ruller R."/>
            <person name="Salamov A."/>
            <person name="Salih N.S."/>
            <person name="Samson R.A."/>
            <person name="Sandor E."/>
            <person name="Sanguinetti M."/>
            <person name="Schuetze T."/>
            <person name="Sepcic K."/>
            <person name="Shelest E."/>
            <person name="Sherlock G."/>
            <person name="Sophianopoulou V."/>
            <person name="Squina F.M."/>
            <person name="Sun H."/>
            <person name="Susca A."/>
            <person name="Todd R.B."/>
            <person name="Tsang A."/>
            <person name="Unkles S.E."/>
            <person name="van de Wiele N."/>
            <person name="van Rossen-Uffink D."/>
            <person name="Oliveira J.V."/>
            <person name="Vesth T.C."/>
            <person name="Visser J."/>
            <person name="Yu J.-H."/>
            <person name="Zhou M."/>
            <person name="Andersen M.R."/>
            <person name="Archer D.B."/>
            <person name="Baker S.E."/>
            <person name="Benoit I."/>
            <person name="Brakhage A.A."/>
            <person name="Braus G.H."/>
            <person name="Fischer R."/>
            <person name="Frisvad J.C."/>
            <person name="Goldman G.H."/>
            <person name="Houbraken J."/>
            <person name="Oakley B."/>
            <person name="Pocsi I."/>
            <person name="Scazzocchio C."/>
            <person name="Seiboth B."/>
            <person name="vanKuyk P.A."/>
            <person name="Wortman J."/>
            <person name="Dyer P.S."/>
            <person name="Grigoriev I.V."/>
        </authorList>
    </citation>
    <scope>NUCLEOTIDE SEQUENCE [LARGE SCALE GENOMIC DNA]</scope>
    <source>
        <strain evidence="2">CBS 101740 / IMI 381727 / IBT 21946</strain>
    </source>
</reference>
<keyword evidence="2" id="KW-1185">Reference proteome</keyword>
<name>A0A1L9U6U8_ASPBC</name>
<evidence type="ECO:0000313" key="1">
    <source>
        <dbReference type="EMBL" id="OJJ67405.1"/>
    </source>
</evidence>
<protein>
    <submittedName>
        <fullName evidence="1">Uncharacterized protein</fullName>
    </submittedName>
</protein>
<sequence length="247" mass="28232">MAHLSTRNSTSALLAQSGLLSVSGLVMEDALAHFGINIERIRIPFAIYRLLPAEAIYALLACRYEAYKAVVNLESCYNWYKKRFEYLCPREHSGLRRHIRSVKLILGRDFDNRRTPTPAVAAGRRIARSRVTLQANRQSYENYARPYNEVVRDFHQGVFAAQFFIYEEMSYKAIQRANLHLHSRVTSWLRSGFSREMAKWLAASNEVPFVPSYADTVEELVTAIEENVEGGVETAQEFGLRANFPSC</sequence>
<evidence type="ECO:0000313" key="2">
    <source>
        <dbReference type="Proteomes" id="UP000184499"/>
    </source>
</evidence>
<dbReference type="AlphaFoldDB" id="A0A1L9U6U8"/>
<dbReference type="OMA" id="SREMAKW"/>
<proteinExistence type="predicted"/>